<organism evidence="1 2">
    <name type="scientific">Litomosoides sigmodontis</name>
    <name type="common">Filarial nematode worm</name>
    <dbReference type="NCBI Taxonomy" id="42156"/>
    <lineage>
        <taxon>Eukaryota</taxon>
        <taxon>Metazoa</taxon>
        <taxon>Ecdysozoa</taxon>
        <taxon>Nematoda</taxon>
        <taxon>Chromadorea</taxon>
        <taxon>Rhabditida</taxon>
        <taxon>Spirurina</taxon>
        <taxon>Spiruromorpha</taxon>
        <taxon>Filarioidea</taxon>
        <taxon>Onchocercidae</taxon>
        <taxon>Litomosoides</taxon>
    </lineage>
</organism>
<reference evidence="1 2" key="1">
    <citation type="submission" date="2018-08" db="EMBL/GenBank/DDBJ databases">
        <authorList>
            <person name="Laetsch R D."/>
            <person name="Stevens L."/>
            <person name="Kumar S."/>
            <person name="Blaxter L. M."/>
        </authorList>
    </citation>
    <scope>NUCLEOTIDE SEQUENCE [LARGE SCALE GENOMIC DNA]</scope>
</reference>
<protein>
    <submittedName>
        <fullName evidence="1">Uncharacterized protein</fullName>
    </submittedName>
</protein>
<gene>
    <name evidence="1" type="ORF">NLS_LOCUS2764</name>
</gene>
<dbReference type="Proteomes" id="UP000277928">
    <property type="component" value="Unassembled WGS sequence"/>
</dbReference>
<keyword evidence="2" id="KW-1185">Reference proteome</keyword>
<dbReference type="OrthoDB" id="5787653at2759"/>
<proteinExistence type="predicted"/>
<dbReference type="EMBL" id="UYRX01000134">
    <property type="protein sequence ID" value="VDK75128.1"/>
    <property type="molecule type" value="Genomic_DNA"/>
</dbReference>
<evidence type="ECO:0000313" key="1">
    <source>
        <dbReference type="EMBL" id="VDK75128.1"/>
    </source>
</evidence>
<name>A0A3P6U8K7_LITSI</name>
<sequence>MFRFRANILSMTVYQLKGPVHLSLAMPSKLIFSLHITTVFLYASTFATNDVRQSRLINRIRDGGRDRSEQSIELIKQLLNYLVKTQGMRGKEENGGVGGIKEFGSGAVGKHYDNDETDETDSLKPIISGAIVEVKKQLAAKERAIRLFGTIQRVTGDFWVALINTIKTIGNFLDILFSPILKATQPPPLKI</sequence>
<accession>A0A3P6U8K7</accession>
<evidence type="ECO:0000313" key="2">
    <source>
        <dbReference type="Proteomes" id="UP000277928"/>
    </source>
</evidence>
<dbReference type="AlphaFoldDB" id="A0A3P6U8K7"/>